<evidence type="ECO:0000313" key="1">
    <source>
        <dbReference type="EMBL" id="SEF01449.1"/>
    </source>
</evidence>
<name>A0A1H5NIH1_PSEDM</name>
<sequence>MRTHRAFDSVIEATHKLGKPGEVKYKYLRKLLKCLRNS</sequence>
<gene>
    <name evidence="1" type="ORF">SAMN04489800_3602</name>
</gene>
<protein>
    <submittedName>
        <fullName evidence="1">Uncharacterized protein</fullName>
    </submittedName>
</protein>
<organism evidence="1 2">
    <name type="scientific">Pseudomonas deceptionensis</name>
    <dbReference type="NCBI Taxonomy" id="882211"/>
    <lineage>
        <taxon>Bacteria</taxon>
        <taxon>Pseudomonadati</taxon>
        <taxon>Pseudomonadota</taxon>
        <taxon>Gammaproteobacteria</taxon>
        <taxon>Pseudomonadales</taxon>
        <taxon>Pseudomonadaceae</taxon>
        <taxon>Pseudomonas</taxon>
    </lineage>
</organism>
<accession>A0A1H5NIH1</accession>
<keyword evidence="2" id="KW-1185">Reference proteome</keyword>
<evidence type="ECO:0000313" key="2">
    <source>
        <dbReference type="Proteomes" id="UP000183613"/>
    </source>
</evidence>
<comment type="caution">
    <text evidence="1">The sequence shown here is derived from an EMBL/GenBank/DDBJ whole genome shotgun (WGS) entry which is preliminary data.</text>
</comment>
<dbReference type="EMBL" id="FNUD01000002">
    <property type="protein sequence ID" value="SEF01449.1"/>
    <property type="molecule type" value="Genomic_DNA"/>
</dbReference>
<dbReference type="Proteomes" id="UP000183613">
    <property type="component" value="Unassembled WGS sequence"/>
</dbReference>
<proteinExistence type="predicted"/>
<reference evidence="1" key="1">
    <citation type="submission" date="2016-10" db="EMBL/GenBank/DDBJ databases">
        <authorList>
            <person name="Varghese N."/>
            <person name="Submissions S."/>
        </authorList>
    </citation>
    <scope>NUCLEOTIDE SEQUENCE [LARGE SCALE GENOMIC DNA]</scope>
    <source>
        <strain evidence="1">LMG 25555</strain>
    </source>
</reference>
<dbReference type="AlphaFoldDB" id="A0A1H5NIH1"/>